<evidence type="ECO:0000313" key="3">
    <source>
        <dbReference type="Proteomes" id="UP001439008"/>
    </source>
</evidence>
<dbReference type="Proteomes" id="UP001439008">
    <property type="component" value="Unassembled WGS sequence"/>
</dbReference>
<name>A0ABV2AQA8_9EUKA</name>
<gene>
    <name evidence="2" type="ORF">MHBO_003380</name>
</gene>
<feature type="compositionally biased region" description="Basic and acidic residues" evidence="1">
    <location>
        <begin position="35"/>
        <end position="52"/>
    </location>
</feature>
<proteinExistence type="predicted"/>
<comment type="caution">
    <text evidence="2">The sequence shown here is derived from an EMBL/GenBank/DDBJ whole genome shotgun (WGS) entry which is preliminary data.</text>
</comment>
<evidence type="ECO:0000313" key="2">
    <source>
        <dbReference type="EMBL" id="MES1921844.1"/>
    </source>
</evidence>
<keyword evidence="3" id="KW-1185">Reference proteome</keyword>
<reference evidence="2 3" key="1">
    <citation type="journal article" date="2024" name="BMC Biol.">
        <title>Comparative genomics of Ascetosporea gives new insight into the evolutionary basis for animal parasitism in Rhizaria.</title>
        <authorList>
            <person name="Hiltunen Thoren M."/>
            <person name="Onut-Brannstrom I."/>
            <person name="Alfjorden A."/>
            <person name="Peckova H."/>
            <person name="Swords F."/>
            <person name="Hooper C."/>
            <person name="Holzer A.S."/>
            <person name="Bass D."/>
            <person name="Burki F."/>
        </authorList>
    </citation>
    <scope>NUCLEOTIDE SEQUENCE [LARGE SCALE GENOMIC DNA]</scope>
    <source>
        <strain evidence="2">20-A016</strain>
    </source>
</reference>
<feature type="region of interest" description="Disordered" evidence="1">
    <location>
        <begin position="31"/>
        <end position="54"/>
    </location>
</feature>
<organism evidence="2 3">
    <name type="scientific">Bonamia ostreae</name>
    <dbReference type="NCBI Taxonomy" id="126728"/>
    <lineage>
        <taxon>Eukaryota</taxon>
        <taxon>Sar</taxon>
        <taxon>Rhizaria</taxon>
        <taxon>Endomyxa</taxon>
        <taxon>Ascetosporea</taxon>
        <taxon>Haplosporida</taxon>
        <taxon>Bonamia</taxon>
    </lineage>
</organism>
<sequence>FQYLKTDSKTASELRDDKKSTKKGIGAFLKKLRKNKTDDKKQNKIREPDKLTKPKAGILKTGDQEVRKPIYVNTVPHVKFQDSVVENKETGDSSWIPDLKKNPLYVSANGTEFANSKEENLYDEIPEEPFYGNVGF</sequence>
<feature type="non-terminal residue" evidence="2">
    <location>
        <position position="1"/>
    </location>
</feature>
<protein>
    <submittedName>
        <fullName evidence="2">Uncharacterized protein</fullName>
    </submittedName>
</protein>
<evidence type="ECO:0000256" key="1">
    <source>
        <dbReference type="SAM" id="MobiDB-lite"/>
    </source>
</evidence>
<dbReference type="EMBL" id="JBDODL010001848">
    <property type="protein sequence ID" value="MES1921844.1"/>
    <property type="molecule type" value="Genomic_DNA"/>
</dbReference>
<accession>A0ABV2AQA8</accession>